<dbReference type="Proteomes" id="UP001054945">
    <property type="component" value="Unassembled WGS sequence"/>
</dbReference>
<name>A0AAV4SBH9_CAEEX</name>
<reference evidence="1 2" key="1">
    <citation type="submission" date="2021-06" db="EMBL/GenBank/DDBJ databases">
        <title>Caerostris extrusa draft genome.</title>
        <authorList>
            <person name="Kono N."/>
            <person name="Arakawa K."/>
        </authorList>
    </citation>
    <scope>NUCLEOTIDE SEQUENCE [LARGE SCALE GENOMIC DNA]</scope>
</reference>
<dbReference type="AlphaFoldDB" id="A0AAV4SBH9"/>
<organism evidence="1 2">
    <name type="scientific">Caerostris extrusa</name>
    <name type="common">Bark spider</name>
    <name type="synonym">Caerostris bankana</name>
    <dbReference type="NCBI Taxonomy" id="172846"/>
    <lineage>
        <taxon>Eukaryota</taxon>
        <taxon>Metazoa</taxon>
        <taxon>Ecdysozoa</taxon>
        <taxon>Arthropoda</taxon>
        <taxon>Chelicerata</taxon>
        <taxon>Arachnida</taxon>
        <taxon>Araneae</taxon>
        <taxon>Araneomorphae</taxon>
        <taxon>Entelegynae</taxon>
        <taxon>Araneoidea</taxon>
        <taxon>Araneidae</taxon>
        <taxon>Caerostris</taxon>
    </lineage>
</organism>
<keyword evidence="2" id="KW-1185">Reference proteome</keyword>
<evidence type="ECO:0000313" key="1">
    <source>
        <dbReference type="EMBL" id="GIY30182.1"/>
    </source>
</evidence>
<dbReference type="EMBL" id="BPLR01009184">
    <property type="protein sequence ID" value="GIY30182.1"/>
    <property type="molecule type" value="Genomic_DNA"/>
</dbReference>
<sequence length="135" mass="15464">MNRLNEKNQWETISLVSEFFCPECKVIIKSKRYRSLAFVNLLKCVCSVNLLKMSDYEDLLRFSRKGSFRCRPGCTGACSPADCLAHRQAIQQYESVVQRVVTTDEALKQLRRSMKRFFRAKTMAGGESSTHPGTE</sequence>
<evidence type="ECO:0000313" key="2">
    <source>
        <dbReference type="Proteomes" id="UP001054945"/>
    </source>
</evidence>
<accession>A0AAV4SBH9</accession>
<protein>
    <submittedName>
        <fullName evidence="1">Uncharacterized protein</fullName>
    </submittedName>
</protein>
<comment type="caution">
    <text evidence="1">The sequence shown here is derived from an EMBL/GenBank/DDBJ whole genome shotgun (WGS) entry which is preliminary data.</text>
</comment>
<proteinExistence type="predicted"/>
<gene>
    <name evidence="1" type="ORF">CEXT_483891</name>
</gene>